<feature type="transmembrane region" description="Helical" evidence="1">
    <location>
        <begin position="109"/>
        <end position="129"/>
    </location>
</feature>
<feature type="transmembrane region" description="Helical" evidence="1">
    <location>
        <begin position="12"/>
        <end position="33"/>
    </location>
</feature>
<protein>
    <recommendedName>
        <fullName evidence="3">Tryptophan-rich sensory protein</fullName>
    </recommendedName>
</protein>
<feature type="transmembrane region" description="Helical" evidence="1">
    <location>
        <begin position="81"/>
        <end position="103"/>
    </location>
</feature>
<keyword evidence="1" id="KW-1133">Transmembrane helix</keyword>
<dbReference type="RefSeq" id="WP_369274534.1">
    <property type="nucleotide sequence ID" value="NZ_CP163432.1"/>
</dbReference>
<name>A0AB39N9D6_9ACTN</name>
<evidence type="ECO:0000256" key="1">
    <source>
        <dbReference type="SAM" id="Phobius"/>
    </source>
</evidence>
<sequence length="142" mass="15856">MPRRVARRLGRALGRRGTILLCYGAVWTLYGYAQVASPPPDQRGLQPLLELAPLAAWGWLWMVAGMLAMASAWLPQGIDWVAYPALQLVVLPWMGCYLMTWIMGDYPRGWIAAAVWGLISIPVWVTAGWPEPPRVKRVSVDV</sequence>
<feature type="transmembrane region" description="Helical" evidence="1">
    <location>
        <begin position="53"/>
        <end position="74"/>
    </location>
</feature>
<keyword evidence="1" id="KW-0812">Transmembrane</keyword>
<organism evidence="2">
    <name type="scientific">Streptomyces sp. R11</name>
    <dbReference type="NCBI Taxonomy" id="3238625"/>
    <lineage>
        <taxon>Bacteria</taxon>
        <taxon>Bacillati</taxon>
        <taxon>Actinomycetota</taxon>
        <taxon>Actinomycetes</taxon>
        <taxon>Kitasatosporales</taxon>
        <taxon>Streptomycetaceae</taxon>
        <taxon>Streptomyces</taxon>
    </lineage>
</organism>
<dbReference type="EMBL" id="CP163432">
    <property type="protein sequence ID" value="XDQ14572.1"/>
    <property type="molecule type" value="Genomic_DNA"/>
</dbReference>
<reference evidence="2" key="1">
    <citation type="submission" date="2024-07" db="EMBL/GenBank/DDBJ databases">
        <authorList>
            <person name="Yu S.T."/>
        </authorList>
    </citation>
    <scope>NUCLEOTIDE SEQUENCE</scope>
    <source>
        <strain evidence="2">R11</strain>
    </source>
</reference>
<evidence type="ECO:0008006" key="3">
    <source>
        <dbReference type="Google" id="ProtNLM"/>
    </source>
</evidence>
<keyword evidence="1" id="KW-0472">Membrane</keyword>
<gene>
    <name evidence="2" type="ORF">AB5J55_35455</name>
</gene>
<dbReference type="AlphaFoldDB" id="A0AB39N9D6"/>
<proteinExistence type="predicted"/>
<accession>A0AB39N9D6</accession>
<evidence type="ECO:0000313" key="2">
    <source>
        <dbReference type="EMBL" id="XDQ14572.1"/>
    </source>
</evidence>